<feature type="transmembrane region" description="Helical" evidence="7">
    <location>
        <begin position="40"/>
        <end position="61"/>
    </location>
</feature>
<feature type="transmembrane region" description="Helical" evidence="7">
    <location>
        <begin position="160"/>
        <end position="179"/>
    </location>
</feature>
<sequence>MEKSETRVRVDAVEQADVELLATLGYKQEFKRAFSALESFGLAFSVFGLVPSIATVMSYPIPNGGPVAMVWGWFVASLFILCIGMSMGELASSQPTSGGLYYWTHSLSSPKYRNVLAWFVGYANTIGSIASVASIVWGTAVQVMAAASIGSGGSFIPTNAQLFGVYCAVIITNGLLCSLGTRVLARLQTVYIVLNIALCLAIFIALPVLTPKEYRNSASFALGGFGNFSGWPDGFAFILSFLAPVWTIGSFDCVVHISEETANAATAVPWAVVNAIAISGVLGTALMITIAFCMGPDLQAILDSDIQQPMATARITRSILFNSIGPEGTLGIWSVIVIIQFMMGSSMLLASSRQVFAFSRDGALPLSKWLYRINSFTETPVNSVWFSVVVAILLGLLSFAGDAAIDAIFSISVFGTYIAFGIPISVRFIFSKTNNFKPGPFTLGRWGFPIALIAVVFMFVINIWQLFPLTRQTDAASMNYSNVVLGSCLIWFYLPKYGGAHWFTGPVPNVDIDEDRGMHAHGESPGDEKLANQ</sequence>
<feature type="transmembrane region" description="Helical" evidence="7">
    <location>
        <begin position="67"/>
        <end position="87"/>
    </location>
</feature>
<dbReference type="OrthoDB" id="4476201at2759"/>
<feature type="transmembrane region" description="Helical" evidence="7">
    <location>
        <begin position="330"/>
        <end position="350"/>
    </location>
</feature>
<dbReference type="Proteomes" id="UP000027195">
    <property type="component" value="Unassembled WGS sequence"/>
</dbReference>
<feature type="transmembrane region" description="Helical" evidence="7">
    <location>
        <begin position="267"/>
        <end position="292"/>
    </location>
</feature>
<dbReference type="PANTHER" id="PTHR45649:SF6">
    <property type="entry name" value="GABA-SPECIFIC PERMEASE"/>
    <property type="match status" value="1"/>
</dbReference>
<dbReference type="InterPro" id="IPR002293">
    <property type="entry name" value="AA/rel_permease1"/>
</dbReference>
<feature type="transmembrane region" description="Helical" evidence="7">
    <location>
        <begin position="191"/>
        <end position="210"/>
    </location>
</feature>
<dbReference type="STRING" id="930990.A0A067MA35"/>
<feature type="transmembrane region" description="Helical" evidence="7">
    <location>
        <begin position="381"/>
        <end position="401"/>
    </location>
</feature>
<dbReference type="EMBL" id="KL198087">
    <property type="protein sequence ID" value="KDQ08717.1"/>
    <property type="molecule type" value="Genomic_DNA"/>
</dbReference>
<dbReference type="GO" id="GO:0022857">
    <property type="term" value="F:transmembrane transporter activity"/>
    <property type="evidence" value="ECO:0007669"/>
    <property type="project" value="InterPro"/>
</dbReference>
<organism evidence="8 9">
    <name type="scientific">Botryobasidium botryosum (strain FD-172 SS1)</name>
    <dbReference type="NCBI Taxonomy" id="930990"/>
    <lineage>
        <taxon>Eukaryota</taxon>
        <taxon>Fungi</taxon>
        <taxon>Dikarya</taxon>
        <taxon>Basidiomycota</taxon>
        <taxon>Agaricomycotina</taxon>
        <taxon>Agaricomycetes</taxon>
        <taxon>Cantharellales</taxon>
        <taxon>Botryobasidiaceae</taxon>
        <taxon>Botryobasidium</taxon>
    </lineage>
</organism>
<dbReference type="PIRSF" id="PIRSF006060">
    <property type="entry name" value="AA_transporter"/>
    <property type="match status" value="1"/>
</dbReference>
<feature type="transmembrane region" description="Helical" evidence="7">
    <location>
        <begin position="235"/>
        <end position="255"/>
    </location>
</feature>
<evidence type="ECO:0000313" key="9">
    <source>
        <dbReference type="Proteomes" id="UP000027195"/>
    </source>
</evidence>
<dbReference type="InParanoid" id="A0A067MA35"/>
<keyword evidence="9" id="KW-1185">Reference proteome</keyword>
<evidence type="ECO:0000256" key="2">
    <source>
        <dbReference type="ARBA" id="ARBA00022448"/>
    </source>
</evidence>
<name>A0A067MA35_BOTB1</name>
<keyword evidence="4 7" id="KW-1133">Transmembrane helix</keyword>
<dbReference type="AlphaFoldDB" id="A0A067MA35"/>
<dbReference type="PANTHER" id="PTHR45649">
    <property type="entry name" value="AMINO-ACID PERMEASE BAT1"/>
    <property type="match status" value="1"/>
</dbReference>
<evidence type="ECO:0008006" key="10">
    <source>
        <dbReference type="Google" id="ProtNLM"/>
    </source>
</evidence>
<evidence type="ECO:0000313" key="8">
    <source>
        <dbReference type="EMBL" id="KDQ08717.1"/>
    </source>
</evidence>
<protein>
    <recommendedName>
        <fullName evidence="10">Amino acid permease/ SLC12A domain-containing protein</fullName>
    </recommendedName>
</protein>
<reference evidence="9" key="1">
    <citation type="journal article" date="2014" name="Proc. Natl. Acad. Sci. U.S.A.">
        <title>Extensive sampling of basidiomycete genomes demonstrates inadequacy of the white-rot/brown-rot paradigm for wood decay fungi.</title>
        <authorList>
            <person name="Riley R."/>
            <person name="Salamov A.A."/>
            <person name="Brown D.W."/>
            <person name="Nagy L.G."/>
            <person name="Floudas D."/>
            <person name="Held B.W."/>
            <person name="Levasseur A."/>
            <person name="Lombard V."/>
            <person name="Morin E."/>
            <person name="Otillar R."/>
            <person name="Lindquist E.A."/>
            <person name="Sun H."/>
            <person name="LaButti K.M."/>
            <person name="Schmutz J."/>
            <person name="Jabbour D."/>
            <person name="Luo H."/>
            <person name="Baker S.E."/>
            <person name="Pisabarro A.G."/>
            <person name="Walton J.D."/>
            <person name="Blanchette R.A."/>
            <person name="Henrissat B."/>
            <person name="Martin F."/>
            <person name="Cullen D."/>
            <person name="Hibbett D.S."/>
            <person name="Grigoriev I.V."/>
        </authorList>
    </citation>
    <scope>NUCLEOTIDE SEQUENCE [LARGE SCALE GENOMIC DNA]</scope>
    <source>
        <strain evidence="9">FD-172 SS1</strain>
    </source>
</reference>
<feature type="region of interest" description="Disordered" evidence="6">
    <location>
        <begin position="514"/>
        <end position="533"/>
    </location>
</feature>
<feature type="transmembrane region" description="Helical" evidence="7">
    <location>
        <begin position="442"/>
        <end position="464"/>
    </location>
</feature>
<evidence type="ECO:0000256" key="5">
    <source>
        <dbReference type="ARBA" id="ARBA00023136"/>
    </source>
</evidence>
<dbReference type="GO" id="GO:0016020">
    <property type="term" value="C:membrane"/>
    <property type="evidence" value="ECO:0007669"/>
    <property type="project" value="UniProtKB-SubCell"/>
</dbReference>
<keyword evidence="5 7" id="KW-0472">Membrane</keyword>
<dbReference type="Gene3D" id="1.20.1740.10">
    <property type="entry name" value="Amino acid/polyamine transporter I"/>
    <property type="match status" value="1"/>
</dbReference>
<feature type="compositionally biased region" description="Basic and acidic residues" evidence="6">
    <location>
        <begin position="515"/>
        <end position="533"/>
    </location>
</feature>
<dbReference type="Pfam" id="PF13520">
    <property type="entry name" value="AA_permease_2"/>
    <property type="match status" value="1"/>
</dbReference>
<comment type="subcellular location">
    <subcellularLocation>
        <location evidence="1">Membrane</location>
        <topology evidence="1">Multi-pass membrane protein</topology>
    </subcellularLocation>
</comment>
<proteinExistence type="predicted"/>
<feature type="transmembrane region" description="Helical" evidence="7">
    <location>
        <begin position="476"/>
        <end position="494"/>
    </location>
</feature>
<evidence type="ECO:0000256" key="4">
    <source>
        <dbReference type="ARBA" id="ARBA00022989"/>
    </source>
</evidence>
<evidence type="ECO:0000256" key="7">
    <source>
        <dbReference type="SAM" id="Phobius"/>
    </source>
</evidence>
<dbReference type="HOGENOM" id="CLU_004495_0_3_1"/>
<gene>
    <name evidence="8" type="ORF">BOTBODRAFT_118262</name>
</gene>
<evidence type="ECO:0000256" key="3">
    <source>
        <dbReference type="ARBA" id="ARBA00022692"/>
    </source>
</evidence>
<dbReference type="PROSITE" id="PS00218">
    <property type="entry name" value="AMINO_ACID_PERMEASE_1"/>
    <property type="match status" value="1"/>
</dbReference>
<keyword evidence="3 7" id="KW-0812">Transmembrane</keyword>
<feature type="transmembrane region" description="Helical" evidence="7">
    <location>
        <begin position="115"/>
        <end position="140"/>
    </location>
</feature>
<keyword evidence="2" id="KW-0813">Transport</keyword>
<evidence type="ECO:0000256" key="6">
    <source>
        <dbReference type="SAM" id="MobiDB-lite"/>
    </source>
</evidence>
<dbReference type="FunCoup" id="A0A067MA35">
    <property type="interactions" value="24"/>
</dbReference>
<dbReference type="GO" id="GO:0006865">
    <property type="term" value="P:amino acid transport"/>
    <property type="evidence" value="ECO:0007669"/>
    <property type="project" value="InterPro"/>
</dbReference>
<dbReference type="InterPro" id="IPR004840">
    <property type="entry name" value="Amino_acid_permease_CS"/>
</dbReference>
<evidence type="ECO:0000256" key="1">
    <source>
        <dbReference type="ARBA" id="ARBA00004141"/>
    </source>
</evidence>
<feature type="transmembrane region" description="Helical" evidence="7">
    <location>
        <begin position="407"/>
        <end position="430"/>
    </location>
</feature>
<accession>A0A067MA35</accession>